<reference evidence="2" key="1">
    <citation type="submission" date="2016-05" db="EMBL/GenBank/DDBJ databases">
        <title>Comparative genomics of biotechnologically important yeasts.</title>
        <authorList>
            <consortium name="DOE Joint Genome Institute"/>
            <person name="Riley R."/>
            <person name="Haridas S."/>
            <person name="Wolfe K.H."/>
            <person name="Lopes M.R."/>
            <person name="Hittinger C.T."/>
            <person name="Goker M."/>
            <person name="Salamov A."/>
            <person name="Wisecaver J."/>
            <person name="Long T.M."/>
            <person name="Aerts A.L."/>
            <person name="Barry K."/>
            <person name="Choi C."/>
            <person name="Clum A."/>
            <person name="Coughlan A.Y."/>
            <person name="Deshpande S."/>
            <person name="Douglass A.P."/>
            <person name="Hanson S.J."/>
            <person name="Klenk H.-P."/>
            <person name="Labutti K."/>
            <person name="Lapidus A."/>
            <person name="Lindquist E."/>
            <person name="Lipzen A."/>
            <person name="Meier-Kolthoff J.P."/>
            <person name="Ohm R.A."/>
            <person name="Otillar R.P."/>
            <person name="Pangilinan J."/>
            <person name="Peng Y."/>
            <person name="Rokas A."/>
            <person name="Rosa C.A."/>
            <person name="Scheuner C."/>
            <person name="Sibirny A.A."/>
            <person name="Slot J.C."/>
            <person name="Stielow J.B."/>
            <person name="Sun H."/>
            <person name="Kurtzman C.P."/>
            <person name="Blackwell M."/>
            <person name="Grigoriev I.V."/>
            <person name="Jeffries T.W."/>
        </authorList>
    </citation>
    <scope>NUCLEOTIDE SEQUENCE [LARGE SCALE GENOMIC DNA]</scope>
    <source>
        <strain evidence="2">NRRL Y-1933</strain>
    </source>
</reference>
<dbReference type="EMBL" id="KV454540">
    <property type="protein sequence ID" value="ODV67854.1"/>
    <property type="molecule type" value="Genomic_DNA"/>
</dbReference>
<dbReference type="RefSeq" id="XP_020076921.1">
    <property type="nucleotide sequence ID" value="XM_020221111.1"/>
</dbReference>
<sequence>MAVEENSPVKGDAYHDTNSGLLSVLPLLLCNLISRESVEERLLERIDDELKPHSPQSDDRSIFQQRLQSLKDQLIGLSQDGAQDGLHKPVGLPGGLRKDAKIKLDANKSIMLNLMYGSMYNEALAMYQERLIQILVLSDGPDDCGLLKKFIETQDSSNAIFIKVSDPTPNLKGDLLNDPILTSDLKKPLTVFDIRYQLRQIGLELNNDWILQKFEPTIGKLLLPPPSKRLRPNPSTQHLVDVKTWYCSCTVYQLCYHNDYRMKSMADLMSKMPDSPETQKLQKILIPEMKNLQKLPLCAHLLAVLMLLYNFEAYPNYERTTTNDIFDIL</sequence>
<name>A0A1E4RKP2_9ASCO</name>
<protein>
    <submittedName>
        <fullName evidence="1">Uncharacterized protein</fullName>
    </submittedName>
</protein>
<evidence type="ECO:0000313" key="2">
    <source>
        <dbReference type="Proteomes" id="UP000095085"/>
    </source>
</evidence>
<dbReference type="GeneID" id="30995661"/>
<dbReference type="Proteomes" id="UP000095085">
    <property type="component" value="Unassembled WGS sequence"/>
</dbReference>
<dbReference type="AlphaFoldDB" id="A0A1E4RKP2"/>
<organism evidence="1 2">
    <name type="scientific">Hyphopichia burtonii NRRL Y-1933</name>
    <dbReference type="NCBI Taxonomy" id="984485"/>
    <lineage>
        <taxon>Eukaryota</taxon>
        <taxon>Fungi</taxon>
        <taxon>Dikarya</taxon>
        <taxon>Ascomycota</taxon>
        <taxon>Saccharomycotina</taxon>
        <taxon>Pichiomycetes</taxon>
        <taxon>Debaryomycetaceae</taxon>
        <taxon>Hyphopichia</taxon>
    </lineage>
</organism>
<keyword evidence="2" id="KW-1185">Reference proteome</keyword>
<evidence type="ECO:0000313" key="1">
    <source>
        <dbReference type="EMBL" id="ODV67854.1"/>
    </source>
</evidence>
<accession>A0A1E4RKP2</accession>
<dbReference type="OrthoDB" id="4077205at2759"/>
<gene>
    <name evidence="1" type="ORF">HYPBUDRAFT_152612</name>
</gene>
<proteinExistence type="predicted"/>